<organism evidence="1">
    <name type="scientific">hydrothermal vent metagenome</name>
    <dbReference type="NCBI Taxonomy" id="652676"/>
    <lineage>
        <taxon>unclassified sequences</taxon>
        <taxon>metagenomes</taxon>
        <taxon>ecological metagenomes</taxon>
    </lineage>
</organism>
<dbReference type="EMBL" id="UOFF01000250">
    <property type="protein sequence ID" value="VAW56568.1"/>
    <property type="molecule type" value="Genomic_DNA"/>
</dbReference>
<dbReference type="AlphaFoldDB" id="A0A3B0WKM4"/>
<reference evidence="1" key="1">
    <citation type="submission" date="2018-06" db="EMBL/GenBank/DDBJ databases">
        <authorList>
            <person name="Zhirakovskaya E."/>
        </authorList>
    </citation>
    <scope>NUCLEOTIDE SEQUENCE</scope>
</reference>
<sequence>MTKIYFLSLLFLLATQAVASETDSELEPDSVYIWGAWENNLKPAAGLGAQTTPPPAETPNVNFRPNENSELLREAASTIFPTAPSINGAPQLPDVVAAPIDTPTTPINLL</sequence>
<accession>A0A3B0WKM4</accession>
<name>A0A3B0WKM4_9ZZZZ</name>
<evidence type="ECO:0000313" key="1">
    <source>
        <dbReference type="EMBL" id="VAW56568.1"/>
    </source>
</evidence>
<proteinExistence type="predicted"/>
<gene>
    <name evidence="1" type="ORF">MNBD_GAMMA07-1061</name>
</gene>
<protein>
    <submittedName>
        <fullName evidence="1">Uncharacterized protein</fullName>
    </submittedName>
</protein>